<protein>
    <submittedName>
        <fullName evidence="2">Uncharacterized protein</fullName>
    </submittedName>
</protein>
<proteinExistence type="predicted"/>
<evidence type="ECO:0000313" key="3">
    <source>
        <dbReference type="Proteomes" id="UP000190648"/>
    </source>
</evidence>
<dbReference type="AlphaFoldDB" id="A0A1V4KU23"/>
<reference evidence="2 3" key="1">
    <citation type="submission" date="2016-02" db="EMBL/GenBank/DDBJ databases">
        <title>Band-tailed pigeon sequencing and assembly.</title>
        <authorList>
            <person name="Soares A.E."/>
            <person name="Novak B.J."/>
            <person name="Rice E.S."/>
            <person name="O'Connell B."/>
            <person name="Chang D."/>
            <person name="Weber S."/>
            <person name="Shapiro B."/>
        </authorList>
    </citation>
    <scope>NUCLEOTIDE SEQUENCE [LARGE SCALE GENOMIC DNA]</scope>
    <source>
        <strain evidence="2">BTP2013</strain>
        <tissue evidence="2">Blood</tissue>
    </source>
</reference>
<dbReference type="OrthoDB" id="769138at2759"/>
<dbReference type="Proteomes" id="UP000190648">
    <property type="component" value="Unassembled WGS sequence"/>
</dbReference>
<comment type="caution">
    <text evidence="2">The sequence shown here is derived from an EMBL/GenBank/DDBJ whole genome shotgun (WGS) entry which is preliminary data.</text>
</comment>
<evidence type="ECO:0000256" key="1">
    <source>
        <dbReference type="SAM" id="MobiDB-lite"/>
    </source>
</evidence>
<name>A0A1V4KU23_PATFA</name>
<accession>A0A1V4KU23</accession>
<gene>
    <name evidence="2" type="ORF">AV530_007981</name>
</gene>
<dbReference type="EMBL" id="LSYS01001584">
    <property type="protein sequence ID" value="OPJ87912.1"/>
    <property type="molecule type" value="Genomic_DNA"/>
</dbReference>
<sequence>MEKMSNTNGFLTHLPRRAMSRGPSPSARAQRNPSRHVALLTRQLQHWMASHQLVQFKGSTLALVIITLELDTLTPGWFPVITDLLKEAQVGLKMAFGRRS</sequence>
<keyword evidence="3" id="KW-1185">Reference proteome</keyword>
<dbReference type="STRING" id="372326.A0A1V4KU23"/>
<organism evidence="2 3">
    <name type="scientific">Patagioenas fasciata monilis</name>
    <dbReference type="NCBI Taxonomy" id="372326"/>
    <lineage>
        <taxon>Eukaryota</taxon>
        <taxon>Metazoa</taxon>
        <taxon>Chordata</taxon>
        <taxon>Craniata</taxon>
        <taxon>Vertebrata</taxon>
        <taxon>Euteleostomi</taxon>
        <taxon>Archelosauria</taxon>
        <taxon>Archosauria</taxon>
        <taxon>Dinosauria</taxon>
        <taxon>Saurischia</taxon>
        <taxon>Theropoda</taxon>
        <taxon>Coelurosauria</taxon>
        <taxon>Aves</taxon>
        <taxon>Neognathae</taxon>
        <taxon>Neoaves</taxon>
        <taxon>Columbimorphae</taxon>
        <taxon>Columbiformes</taxon>
        <taxon>Columbidae</taxon>
        <taxon>Patagioenas</taxon>
    </lineage>
</organism>
<feature type="region of interest" description="Disordered" evidence="1">
    <location>
        <begin position="1"/>
        <end position="34"/>
    </location>
</feature>
<feature type="compositionally biased region" description="Polar residues" evidence="1">
    <location>
        <begin position="1"/>
        <end position="10"/>
    </location>
</feature>
<evidence type="ECO:0000313" key="2">
    <source>
        <dbReference type="EMBL" id="OPJ87912.1"/>
    </source>
</evidence>